<geneLocation type="plasmid" evidence="2">
    <name>megaPlasmid mpAca1.1</name>
</geneLocation>
<dbReference type="AlphaFoldDB" id="A0A059ZYH7"/>
<dbReference type="HOGENOM" id="CLU_2285263_0_0_6"/>
<protein>
    <submittedName>
        <fullName evidence="1">Uncharacterized protein</fullName>
    </submittedName>
</protein>
<dbReference type="KEGG" id="acz:Acaty_m0007"/>
<organism evidence="1 2">
    <name type="scientific">Acidithiobacillus caldus (strain ATCC 51756 / DSM 8584 / KU)</name>
    <dbReference type="NCBI Taxonomy" id="637389"/>
    <lineage>
        <taxon>Bacteria</taxon>
        <taxon>Pseudomonadati</taxon>
        <taxon>Pseudomonadota</taxon>
        <taxon>Acidithiobacillia</taxon>
        <taxon>Acidithiobacillales</taxon>
        <taxon>Acidithiobacillaceae</taxon>
        <taxon>Acidithiobacillus</taxon>
    </lineage>
</organism>
<dbReference type="RefSeq" id="WP_004868191.1">
    <property type="nucleotide sequence ID" value="NZ_CP005987.1"/>
</dbReference>
<reference evidence="1 2" key="1">
    <citation type="journal article" date="2009" name="J. Bacteriol.">
        <title>Draft genome sequence of the extremely acidophilic bacterium Acidithiobacillus caldus ATCC 51756 reveals metabolic versatility in the genus Acidithiobacillus.</title>
        <authorList>
            <person name="Valdes J."/>
            <person name="Quatrini R."/>
            <person name="Hallberg K."/>
            <person name="Dopson M."/>
            <person name="Valenzuela P.D."/>
            <person name="Holmes D.S."/>
        </authorList>
    </citation>
    <scope>NUCLEOTIDE SEQUENCE [LARGE SCALE GENOMIC DNA]</scope>
    <source>
        <strain evidence="2">ATCC 51756 / DSM 8584 / KU</strain>
        <plasmid evidence="2">megaPlasmid mpAca1.1</plasmid>
    </source>
</reference>
<dbReference type="EMBL" id="CP005987">
    <property type="protein sequence ID" value="AIA56580.1"/>
    <property type="molecule type" value="Genomic_DNA"/>
</dbReference>
<accession>A0A059ZYH7</accession>
<dbReference type="Proteomes" id="UP000005522">
    <property type="component" value="Plasmid megap mpAca1.1"/>
</dbReference>
<proteinExistence type="predicted"/>
<keyword evidence="1" id="KW-0614">Plasmid</keyword>
<evidence type="ECO:0000313" key="2">
    <source>
        <dbReference type="Proteomes" id="UP000005522"/>
    </source>
</evidence>
<sequence length="101" mass="11289">MAYLYEAEIHVARFRLLLGLGLSQEAEAELLQALDACADAASNYGYHGMALPEHVRPSPEIVGVWEHFYDDGASWAQSEAEDYAKMIAFTESQPTVRRFHG</sequence>
<name>A0A059ZYH7_ACICK</name>
<evidence type="ECO:0000313" key="1">
    <source>
        <dbReference type="EMBL" id="AIA56580.1"/>
    </source>
</evidence>
<gene>
    <name evidence="1" type="ORF">Acaty_m0007</name>
</gene>